<name>A0ABP9JIA6_9ACTN</name>
<proteinExistence type="predicted"/>
<dbReference type="Proteomes" id="UP001501759">
    <property type="component" value="Unassembled WGS sequence"/>
</dbReference>
<comment type="caution">
    <text evidence="1">The sequence shown here is derived from an EMBL/GenBank/DDBJ whole genome shotgun (WGS) entry which is preliminary data.</text>
</comment>
<accession>A0ABP9JIA6</accession>
<sequence>MILELGLMVAIVTKTDDGIRLGHDGPEGLYVNFADRSSQPDLVKAMSGGVWAARHAGRRRRRRSAGDEALC</sequence>
<gene>
    <name evidence="1" type="ORF">GCM10023335_74910</name>
</gene>
<protein>
    <submittedName>
        <fullName evidence="1">Uncharacterized protein</fullName>
    </submittedName>
</protein>
<keyword evidence="2" id="KW-1185">Reference proteome</keyword>
<evidence type="ECO:0000313" key="2">
    <source>
        <dbReference type="Proteomes" id="UP001501759"/>
    </source>
</evidence>
<reference evidence="2" key="1">
    <citation type="journal article" date="2019" name="Int. J. Syst. Evol. Microbiol.">
        <title>The Global Catalogue of Microorganisms (GCM) 10K type strain sequencing project: providing services to taxonomists for standard genome sequencing and annotation.</title>
        <authorList>
            <consortium name="The Broad Institute Genomics Platform"/>
            <consortium name="The Broad Institute Genome Sequencing Center for Infectious Disease"/>
            <person name="Wu L."/>
            <person name="Ma J."/>
        </authorList>
    </citation>
    <scope>NUCLEOTIDE SEQUENCE [LARGE SCALE GENOMIC DNA]</scope>
    <source>
        <strain evidence="2">JCM 18409</strain>
    </source>
</reference>
<dbReference type="RefSeq" id="WP_345657281.1">
    <property type="nucleotide sequence ID" value="NZ_BAABKB010000039.1"/>
</dbReference>
<organism evidence="1 2">
    <name type="scientific">Streptomyces siamensis</name>
    <dbReference type="NCBI Taxonomy" id="1274986"/>
    <lineage>
        <taxon>Bacteria</taxon>
        <taxon>Bacillati</taxon>
        <taxon>Actinomycetota</taxon>
        <taxon>Actinomycetes</taxon>
        <taxon>Kitasatosporales</taxon>
        <taxon>Streptomycetaceae</taxon>
        <taxon>Streptomyces</taxon>
    </lineage>
</organism>
<dbReference type="EMBL" id="BAABKB010000039">
    <property type="protein sequence ID" value="GAA5032438.1"/>
    <property type="molecule type" value="Genomic_DNA"/>
</dbReference>
<evidence type="ECO:0000313" key="1">
    <source>
        <dbReference type="EMBL" id="GAA5032438.1"/>
    </source>
</evidence>